<dbReference type="InterPro" id="IPR007159">
    <property type="entry name" value="SpoVT-AbrB_dom"/>
</dbReference>
<sequence length="51" mass="5987">MHKKLRQHGTSWGIIIPKPILELLNINPVLDEVELVVENNELKIKKYKPEK</sequence>
<comment type="caution">
    <text evidence="2">The sequence shown here is derived from an EMBL/GenBank/DDBJ whole genome shotgun (WGS) entry which is preliminary data.</text>
</comment>
<feature type="domain" description="SpoVT-AbrB" evidence="1">
    <location>
        <begin position="6"/>
        <end position="50"/>
    </location>
</feature>
<evidence type="ECO:0000313" key="3">
    <source>
        <dbReference type="Proteomes" id="UP000824139"/>
    </source>
</evidence>
<dbReference type="AlphaFoldDB" id="A0A9D1FVT2"/>
<accession>A0A9D1FVT2</accession>
<dbReference type="SUPFAM" id="SSF89447">
    <property type="entry name" value="AbrB/MazE/MraZ-like"/>
    <property type="match status" value="1"/>
</dbReference>
<name>A0A9D1FVT2_9BACT</name>
<evidence type="ECO:0000259" key="1">
    <source>
        <dbReference type="SMART" id="SM00966"/>
    </source>
</evidence>
<evidence type="ECO:0000313" key="2">
    <source>
        <dbReference type="EMBL" id="HIS82863.1"/>
    </source>
</evidence>
<dbReference type="EMBL" id="DVJO01000097">
    <property type="protein sequence ID" value="HIS82863.1"/>
    <property type="molecule type" value="Genomic_DNA"/>
</dbReference>
<reference evidence="2" key="2">
    <citation type="journal article" date="2021" name="PeerJ">
        <title>Extensive microbial diversity within the chicken gut microbiome revealed by metagenomics and culture.</title>
        <authorList>
            <person name="Gilroy R."/>
            <person name="Ravi A."/>
            <person name="Getino M."/>
            <person name="Pursley I."/>
            <person name="Horton D.L."/>
            <person name="Alikhan N.F."/>
            <person name="Baker D."/>
            <person name="Gharbi K."/>
            <person name="Hall N."/>
            <person name="Watson M."/>
            <person name="Adriaenssens E.M."/>
            <person name="Foster-Nyarko E."/>
            <person name="Jarju S."/>
            <person name="Secka A."/>
            <person name="Antonio M."/>
            <person name="Oren A."/>
            <person name="Chaudhuri R.R."/>
            <person name="La Ragione R."/>
            <person name="Hildebrand F."/>
            <person name="Pallen M.J."/>
        </authorList>
    </citation>
    <scope>NUCLEOTIDE SEQUENCE</scope>
    <source>
        <strain evidence="2">CHK152-2994</strain>
    </source>
</reference>
<dbReference type="GO" id="GO:0003677">
    <property type="term" value="F:DNA binding"/>
    <property type="evidence" value="ECO:0007669"/>
    <property type="project" value="UniProtKB-KW"/>
</dbReference>
<proteinExistence type="predicted"/>
<dbReference type="Pfam" id="PF04014">
    <property type="entry name" value="MazE_antitoxin"/>
    <property type="match status" value="1"/>
</dbReference>
<dbReference type="Gene3D" id="2.10.260.10">
    <property type="match status" value="1"/>
</dbReference>
<keyword evidence="2" id="KW-0238">DNA-binding</keyword>
<dbReference type="Proteomes" id="UP000824139">
    <property type="component" value="Unassembled WGS sequence"/>
</dbReference>
<gene>
    <name evidence="2" type="ORF">IAD41_04580</name>
</gene>
<dbReference type="InterPro" id="IPR037914">
    <property type="entry name" value="SpoVT-AbrB_sf"/>
</dbReference>
<reference evidence="2" key="1">
    <citation type="submission" date="2020-10" db="EMBL/GenBank/DDBJ databases">
        <authorList>
            <person name="Gilroy R."/>
        </authorList>
    </citation>
    <scope>NUCLEOTIDE SEQUENCE</scope>
    <source>
        <strain evidence="2">CHK152-2994</strain>
    </source>
</reference>
<dbReference type="SMART" id="SM00966">
    <property type="entry name" value="SpoVT_AbrB"/>
    <property type="match status" value="1"/>
</dbReference>
<protein>
    <submittedName>
        <fullName evidence="2">AbrB/MazE/SpoVT family DNA-binding domain-containing protein</fullName>
    </submittedName>
</protein>
<organism evidence="2 3">
    <name type="scientific">Candidatus Scatenecus faecavium</name>
    <dbReference type="NCBI Taxonomy" id="2840915"/>
    <lineage>
        <taxon>Bacteria</taxon>
        <taxon>Candidatus Scatenecus</taxon>
    </lineage>
</organism>